<comment type="caution">
    <text evidence="1">The sequence shown here is derived from an EMBL/GenBank/DDBJ whole genome shotgun (WGS) entry which is preliminary data.</text>
</comment>
<organism evidence="1 2">
    <name type="scientific">Bifidobacterium hapali</name>
    <dbReference type="NCBI Taxonomy" id="1630172"/>
    <lineage>
        <taxon>Bacteria</taxon>
        <taxon>Bacillati</taxon>
        <taxon>Actinomycetota</taxon>
        <taxon>Actinomycetes</taxon>
        <taxon>Bifidobacteriales</taxon>
        <taxon>Bifidobacteriaceae</taxon>
        <taxon>Bifidobacterium</taxon>
    </lineage>
</organism>
<evidence type="ECO:0008006" key="3">
    <source>
        <dbReference type="Google" id="ProtNLM"/>
    </source>
</evidence>
<dbReference type="RefSeq" id="WP_211279679.1">
    <property type="nucleotide sequence ID" value="NZ_MWWY01000015.1"/>
</dbReference>
<accession>A0A261G0P0</accession>
<dbReference type="AlphaFoldDB" id="A0A261G0P0"/>
<protein>
    <recommendedName>
        <fullName evidence="3">Alpha/beta hydrolase</fullName>
    </recommendedName>
</protein>
<evidence type="ECO:0000313" key="1">
    <source>
        <dbReference type="EMBL" id="OZG65004.1"/>
    </source>
</evidence>
<dbReference type="EMBL" id="MWWY01000015">
    <property type="protein sequence ID" value="OZG65004.1"/>
    <property type="molecule type" value="Genomic_DNA"/>
</dbReference>
<dbReference type="Gene3D" id="3.40.50.1820">
    <property type="entry name" value="alpha/beta hydrolase"/>
    <property type="match status" value="1"/>
</dbReference>
<proteinExistence type="predicted"/>
<dbReference type="Proteomes" id="UP000216074">
    <property type="component" value="Unassembled WGS sequence"/>
</dbReference>
<dbReference type="InterPro" id="IPR029058">
    <property type="entry name" value="AB_hydrolase_fold"/>
</dbReference>
<reference evidence="1 2" key="1">
    <citation type="journal article" date="2017" name="BMC Genomics">
        <title>Comparative genomic and phylogenomic analyses of the Bifidobacteriaceae family.</title>
        <authorList>
            <person name="Lugli G.A."/>
            <person name="Milani C."/>
            <person name="Turroni F."/>
            <person name="Duranti S."/>
            <person name="Mancabelli L."/>
            <person name="Mangifesta M."/>
            <person name="Ferrario C."/>
            <person name="Modesto M."/>
            <person name="Mattarelli P."/>
            <person name="Jiri K."/>
            <person name="van Sinderen D."/>
            <person name="Ventura M."/>
        </authorList>
    </citation>
    <scope>NUCLEOTIDE SEQUENCE [LARGE SCALE GENOMIC DNA]</scope>
    <source>
        <strain evidence="1 2">DSM 100202</strain>
    </source>
</reference>
<dbReference type="SUPFAM" id="SSF53474">
    <property type="entry name" value="alpha/beta-Hydrolases"/>
    <property type="match status" value="1"/>
</dbReference>
<keyword evidence="2" id="KW-1185">Reference proteome</keyword>
<name>A0A261G0P0_9BIFI</name>
<gene>
    <name evidence="1" type="ORF">BHAP_0753</name>
</gene>
<sequence length="226" mass="24750">MIETTMGQGGVTPTCVRRPWRKNRVSVATADKRVLLMPGTGYNCDRPLLYYAAMALIEDGWYVDRLDVNADLSLTAASRIFAMLSDAVDQWLDDVRADAADGIQPHTLIIGKSLSTFIYPHVAQLGLPMALLTPVFSPADFDPAHSVIPVPGDDDWHPSNAPEPLMCAGTADPLYNSERAHRLGGLIHEYPGANHSIEVPGDWRTSIRYLDDVTGNVVAYAQQIVH</sequence>
<evidence type="ECO:0000313" key="2">
    <source>
        <dbReference type="Proteomes" id="UP000216074"/>
    </source>
</evidence>